<keyword evidence="3" id="KW-0418">Kinase</keyword>
<evidence type="ECO:0000256" key="1">
    <source>
        <dbReference type="ARBA" id="ARBA00022679"/>
    </source>
</evidence>
<protein>
    <recommendedName>
        <fullName evidence="6">Protein kinase domain-containing protein</fullName>
    </recommendedName>
</protein>
<evidence type="ECO:0000313" key="7">
    <source>
        <dbReference type="EMBL" id="KUO16245.1"/>
    </source>
</evidence>
<dbReference type="EMBL" id="LMXB01000093">
    <property type="protein sequence ID" value="KUO16245.1"/>
    <property type="molecule type" value="Genomic_DNA"/>
</dbReference>
<comment type="caution">
    <text evidence="7">The sequence shown here is derived from an EMBL/GenBank/DDBJ whole genome shotgun (WGS) entry which is preliminary data.</text>
</comment>
<keyword evidence="8" id="KW-1185">Reference proteome</keyword>
<keyword evidence="2" id="KW-0547">Nucleotide-binding</keyword>
<dbReference type="Pfam" id="PF00069">
    <property type="entry name" value="Pkinase"/>
    <property type="match status" value="1"/>
</dbReference>
<dbReference type="PROSITE" id="PS50011">
    <property type="entry name" value="PROTEIN_KINASE_DOM"/>
    <property type="match status" value="1"/>
</dbReference>
<evidence type="ECO:0000259" key="6">
    <source>
        <dbReference type="PROSITE" id="PS50011"/>
    </source>
</evidence>
<sequence length="266" mass="29188">MVNSQGSEEPTEPQNTPTPVGPVPLKTTDPTSVGGFELLGRIGAGRQAVVYLGRNNRGESAAVKVLRAERRHDRRSLEAFEREVETLRLAPDSLSPRLYSAGWDGEHRYTSSEYLTGPSLEELIRADGPLNGADLRQFAVSISQLVVELHRLRIHHGDIKPRHVLTGPGGRLFLIDFGVAAIGDGSLRRRDLFSLASVILYAAGGRFPYEGTPLEISTRTMGGRPEVGVLPEPWRDTLRKCLEPNRRFCPSAAGVLRTVGRYGSWA</sequence>
<feature type="domain" description="Protein kinase" evidence="6">
    <location>
        <begin position="36"/>
        <end position="266"/>
    </location>
</feature>
<dbReference type="SUPFAM" id="SSF56112">
    <property type="entry name" value="Protein kinase-like (PK-like)"/>
    <property type="match status" value="1"/>
</dbReference>
<dbReference type="GO" id="GO:0005524">
    <property type="term" value="F:ATP binding"/>
    <property type="evidence" value="ECO:0007669"/>
    <property type="project" value="UniProtKB-KW"/>
</dbReference>
<proteinExistence type="predicted"/>
<dbReference type="RefSeq" id="WP_067030739.1">
    <property type="nucleotide sequence ID" value="NZ_KQ949107.1"/>
</dbReference>
<keyword evidence="1" id="KW-0808">Transferase</keyword>
<evidence type="ECO:0000256" key="3">
    <source>
        <dbReference type="ARBA" id="ARBA00022777"/>
    </source>
</evidence>
<feature type="region of interest" description="Disordered" evidence="5">
    <location>
        <begin position="1"/>
        <end position="31"/>
    </location>
</feature>
<dbReference type="InterPro" id="IPR011009">
    <property type="entry name" value="Kinase-like_dom_sf"/>
</dbReference>
<dbReference type="AlphaFoldDB" id="A0A101UT18"/>
<keyword evidence="4" id="KW-0067">ATP-binding</keyword>
<evidence type="ECO:0000313" key="8">
    <source>
        <dbReference type="Proteomes" id="UP000053260"/>
    </source>
</evidence>
<gene>
    <name evidence="7" type="ORF">AQJ91_37130</name>
</gene>
<name>A0A101UT18_9ACTN</name>
<dbReference type="Gene3D" id="1.10.510.10">
    <property type="entry name" value="Transferase(Phosphotransferase) domain 1"/>
    <property type="match status" value="1"/>
</dbReference>
<evidence type="ECO:0000256" key="5">
    <source>
        <dbReference type="SAM" id="MobiDB-lite"/>
    </source>
</evidence>
<dbReference type="Proteomes" id="UP000053260">
    <property type="component" value="Unassembled WGS sequence"/>
</dbReference>
<evidence type="ECO:0000256" key="4">
    <source>
        <dbReference type="ARBA" id="ARBA00022840"/>
    </source>
</evidence>
<evidence type="ECO:0000256" key="2">
    <source>
        <dbReference type="ARBA" id="ARBA00022741"/>
    </source>
</evidence>
<dbReference type="InterPro" id="IPR000719">
    <property type="entry name" value="Prot_kinase_dom"/>
</dbReference>
<dbReference type="InterPro" id="IPR050538">
    <property type="entry name" value="MAP_kinase_kinase_kinase"/>
</dbReference>
<organism evidence="7 8">
    <name type="scientific">Streptomyces dysideae</name>
    <dbReference type="NCBI Taxonomy" id="909626"/>
    <lineage>
        <taxon>Bacteria</taxon>
        <taxon>Bacillati</taxon>
        <taxon>Actinomycetota</taxon>
        <taxon>Actinomycetes</taxon>
        <taxon>Kitasatosporales</taxon>
        <taxon>Streptomycetaceae</taxon>
        <taxon>Streptomyces</taxon>
    </lineage>
</organism>
<dbReference type="PANTHER" id="PTHR48016:SF56">
    <property type="entry name" value="MAPKK KINASE"/>
    <property type="match status" value="1"/>
</dbReference>
<reference evidence="7 8" key="1">
    <citation type="submission" date="2015-10" db="EMBL/GenBank/DDBJ databases">
        <title>Draft genome sequence of Streptomyces sp. RV15, isolated from a marine sponge.</title>
        <authorList>
            <person name="Ruckert C."/>
            <person name="Abdelmohsen U.R."/>
            <person name="Winkler A."/>
            <person name="Hentschel U."/>
            <person name="Kalinowski J."/>
            <person name="Kampfer P."/>
            <person name="Glaeser S."/>
        </authorList>
    </citation>
    <scope>NUCLEOTIDE SEQUENCE [LARGE SCALE GENOMIC DNA]</scope>
    <source>
        <strain evidence="7 8">RV15</strain>
    </source>
</reference>
<dbReference type="STRING" id="909626.AQJ91_37130"/>
<accession>A0A101UT18</accession>
<dbReference type="GO" id="GO:0004672">
    <property type="term" value="F:protein kinase activity"/>
    <property type="evidence" value="ECO:0007669"/>
    <property type="project" value="InterPro"/>
</dbReference>
<dbReference type="OrthoDB" id="9797603at2"/>
<dbReference type="PANTHER" id="PTHR48016">
    <property type="entry name" value="MAP KINASE KINASE KINASE SSK2-RELATED-RELATED"/>
    <property type="match status" value="1"/>
</dbReference>